<dbReference type="GO" id="GO:0009279">
    <property type="term" value="C:cell outer membrane"/>
    <property type="evidence" value="ECO:0007669"/>
    <property type="project" value="TreeGrafter"/>
</dbReference>
<dbReference type="PANTHER" id="PTHR44858">
    <property type="entry name" value="TETRATRICOPEPTIDE REPEAT PROTEIN 6"/>
    <property type="match status" value="1"/>
</dbReference>
<dbReference type="PROSITE" id="PS50005">
    <property type="entry name" value="TPR"/>
    <property type="match status" value="4"/>
</dbReference>
<dbReference type="AlphaFoldDB" id="A0A0F9AAP2"/>
<dbReference type="EMBL" id="LAZR01043629">
    <property type="protein sequence ID" value="KKL06624.1"/>
    <property type="molecule type" value="Genomic_DNA"/>
</dbReference>
<evidence type="ECO:0000256" key="1">
    <source>
        <dbReference type="ARBA" id="ARBA00022737"/>
    </source>
</evidence>
<dbReference type="SMART" id="SM00028">
    <property type="entry name" value="TPR"/>
    <property type="match status" value="7"/>
</dbReference>
<comment type="caution">
    <text evidence="4">The sequence shown here is derived from an EMBL/GenBank/DDBJ whole genome shotgun (WGS) entry which is preliminary data.</text>
</comment>
<dbReference type="Pfam" id="PF23914">
    <property type="entry name" value="TPR_CcmH_CycH"/>
    <property type="match status" value="1"/>
</dbReference>
<feature type="non-terminal residue" evidence="4">
    <location>
        <position position="1"/>
    </location>
</feature>
<evidence type="ECO:0000256" key="2">
    <source>
        <dbReference type="ARBA" id="ARBA00022803"/>
    </source>
</evidence>
<dbReference type="InterPro" id="IPR056413">
    <property type="entry name" value="TPR_CcmH_CycH"/>
</dbReference>
<dbReference type="InterPro" id="IPR013105">
    <property type="entry name" value="TPR_2"/>
</dbReference>
<dbReference type="Pfam" id="PF07719">
    <property type="entry name" value="TPR_2"/>
    <property type="match status" value="1"/>
</dbReference>
<proteinExistence type="predicted"/>
<organism evidence="4">
    <name type="scientific">marine sediment metagenome</name>
    <dbReference type="NCBI Taxonomy" id="412755"/>
    <lineage>
        <taxon>unclassified sequences</taxon>
        <taxon>metagenomes</taxon>
        <taxon>ecological metagenomes</taxon>
    </lineage>
</organism>
<protein>
    <recommendedName>
        <fullName evidence="3">Cytochrome c-type biogenesis protein H TPR domain-containing protein</fullName>
    </recommendedName>
</protein>
<dbReference type="InterPro" id="IPR019734">
    <property type="entry name" value="TPR_rpt"/>
</dbReference>
<keyword evidence="2" id="KW-0802">TPR repeat</keyword>
<accession>A0A0F9AAP2</accession>
<name>A0A0F9AAP2_9ZZZZ</name>
<evidence type="ECO:0000313" key="4">
    <source>
        <dbReference type="EMBL" id="KKL06624.1"/>
    </source>
</evidence>
<dbReference type="GO" id="GO:0046813">
    <property type="term" value="P:receptor-mediated virion attachment to host cell"/>
    <property type="evidence" value="ECO:0007669"/>
    <property type="project" value="TreeGrafter"/>
</dbReference>
<reference evidence="4" key="1">
    <citation type="journal article" date="2015" name="Nature">
        <title>Complex archaea that bridge the gap between prokaryotes and eukaryotes.</title>
        <authorList>
            <person name="Spang A."/>
            <person name="Saw J.H."/>
            <person name="Jorgensen S.L."/>
            <person name="Zaremba-Niedzwiedzka K."/>
            <person name="Martijn J."/>
            <person name="Lind A.E."/>
            <person name="van Eijk R."/>
            <person name="Schleper C."/>
            <person name="Guy L."/>
            <person name="Ettema T.J."/>
        </authorList>
    </citation>
    <scope>NUCLEOTIDE SEQUENCE</scope>
</reference>
<dbReference type="Gene3D" id="1.25.40.10">
    <property type="entry name" value="Tetratricopeptide repeat domain"/>
    <property type="match status" value="3"/>
</dbReference>
<feature type="domain" description="Cytochrome c-type biogenesis protein H TPR" evidence="3">
    <location>
        <begin position="48"/>
        <end position="149"/>
    </location>
</feature>
<dbReference type="Pfam" id="PF13432">
    <property type="entry name" value="TPR_16"/>
    <property type="match status" value="1"/>
</dbReference>
<dbReference type="PROSITE" id="PS50293">
    <property type="entry name" value="TPR_REGION"/>
    <property type="match status" value="2"/>
</dbReference>
<dbReference type="PANTHER" id="PTHR44858:SF1">
    <property type="entry name" value="UDP-N-ACETYLGLUCOSAMINE--PEPTIDE N-ACETYLGLUCOSAMINYLTRANSFERASE SPINDLY-RELATED"/>
    <property type="match status" value="1"/>
</dbReference>
<gene>
    <name evidence="4" type="ORF">LCGC14_2594180</name>
</gene>
<dbReference type="SUPFAM" id="SSF48452">
    <property type="entry name" value="TPR-like"/>
    <property type="match status" value="2"/>
</dbReference>
<keyword evidence="1" id="KW-0677">Repeat</keyword>
<sequence length="292" mass="32972">KSGDYEKATKFCEENIKKTSSPADFYTLAWINAKIGKYEEAIIVSKKTITHNPEYPKIWHLMGWVYAKLGDHDKAVQACNRTLKLDPRAALSHYGLGRIYIMLGKPEKAIESYKQAVQLQSDFAEAYLFLGLTYAELGDYKEAINAYSEAIFIDGYYPEPHFFLGVAYDESGQYKKAIESYEEAITWYNTRKSKERINSLGIKPDMATINCIIGVCHLRLGQKPKAAAAFKNSINIDDSHAGAHYGLAIAYFLLDQKDAAIEEYEAVKTLKGEEMARPLFDIIQMTTGKGQR</sequence>
<evidence type="ECO:0000259" key="3">
    <source>
        <dbReference type="Pfam" id="PF23914"/>
    </source>
</evidence>
<dbReference type="InterPro" id="IPR011990">
    <property type="entry name" value="TPR-like_helical_dom_sf"/>
</dbReference>
<dbReference type="InterPro" id="IPR050498">
    <property type="entry name" value="Ycf3"/>
</dbReference>